<dbReference type="KEGG" id="glj:GKIL_3117"/>
<keyword evidence="6 9" id="KW-0665">Pyrimidine biosynthesis</keyword>
<feature type="binding site" description="in other chain" evidence="9">
    <location>
        <begin position="406"/>
        <end position="414"/>
    </location>
    <ligand>
        <name>5-phospho-alpha-D-ribose 1-diphosphate</name>
        <dbReference type="ChEBI" id="CHEBI:58017"/>
        <note>ligand shared between dimeric partners</note>
    </ligand>
</feature>
<dbReference type="InterPro" id="IPR011995">
    <property type="entry name" value="OMPdecase_type-2"/>
</dbReference>
<evidence type="ECO:0000256" key="8">
    <source>
        <dbReference type="ARBA" id="ARBA00049157"/>
    </source>
</evidence>
<dbReference type="InterPro" id="IPR001754">
    <property type="entry name" value="OMPdeCOase_dom"/>
</dbReference>
<evidence type="ECO:0000256" key="1">
    <source>
        <dbReference type="ARBA" id="ARBA00004861"/>
    </source>
</evidence>
<dbReference type="SUPFAM" id="SSF53271">
    <property type="entry name" value="PRTase-like"/>
    <property type="match status" value="1"/>
</dbReference>
<evidence type="ECO:0000256" key="9">
    <source>
        <dbReference type="HAMAP-Rule" id="MF_01208"/>
    </source>
</evidence>
<dbReference type="HAMAP" id="MF_01208">
    <property type="entry name" value="PyrE"/>
    <property type="match status" value="1"/>
</dbReference>
<dbReference type="InterPro" id="IPR000836">
    <property type="entry name" value="PRTase_dom"/>
</dbReference>
<dbReference type="CDD" id="cd06223">
    <property type="entry name" value="PRTases_typeI"/>
    <property type="match status" value="1"/>
</dbReference>
<feature type="binding site" evidence="9">
    <location>
        <position position="384"/>
    </location>
    <ligand>
        <name>5-phospho-alpha-D-ribose 1-diphosphate</name>
        <dbReference type="ChEBI" id="CHEBI:58017"/>
        <note>ligand shared between dimeric partners</note>
    </ligand>
</feature>
<feature type="binding site" evidence="9">
    <location>
        <position position="380"/>
    </location>
    <ligand>
        <name>5-phospho-alpha-D-ribose 1-diphosphate</name>
        <dbReference type="ChEBI" id="CHEBI:58017"/>
        <note>ligand shared between dimeric partners</note>
    </ligand>
</feature>
<feature type="binding site" description="in other chain" evidence="9">
    <location>
        <position position="381"/>
    </location>
    <ligand>
        <name>5-phospho-alpha-D-ribose 1-diphosphate</name>
        <dbReference type="ChEBI" id="CHEBI:58017"/>
        <note>ligand shared between dimeric partners</note>
    </ligand>
</feature>
<evidence type="ECO:0000259" key="10">
    <source>
        <dbReference type="SMART" id="SM00934"/>
    </source>
</evidence>
<evidence type="ECO:0000313" key="12">
    <source>
        <dbReference type="Proteomes" id="UP000017396"/>
    </source>
</evidence>
<dbReference type="PANTHER" id="PTHR19278">
    <property type="entry name" value="OROTATE PHOSPHORIBOSYLTRANSFERASE"/>
    <property type="match status" value="1"/>
</dbReference>
<gene>
    <name evidence="11" type="primary">pyrF</name>
    <name evidence="9" type="synonym">pyrE</name>
    <name evidence="11" type="ORF">GKIL_3117</name>
</gene>
<keyword evidence="9" id="KW-0460">Magnesium</keyword>
<dbReference type="Proteomes" id="UP000017396">
    <property type="component" value="Chromosome"/>
</dbReference>
<evidence type="ECO:0000256" key="6">
    <source>
        <dbReference type="ARBA" id="ARBA00022975"/>
    </source>
</evidence>
<feature type="binding site" evidence="9">
    <location>
        <position position="386"/>
    </location>
    <ligand>
        <name>5-phospho-alpha-D-ribose 1-diphosphate</name>
        <dbReference type="ChEBI" id="CHEBI:58017"/>
        <note>ligand shared between dimeric partners</note>
    </ligand>
</feature>
<dbReference type="CDD" id="cd04725">
    <property type="entry name" value="OMP_decarboxylase_like"/>
    <property type="match status" value="1"/>
</dbReference>
<organism evidence="11 12">
    <name type="scientific">Gloeobacter kilaueensis (strain ATCC BAA-2537 / CCAP 1431/1 / ULC 316 / JS1)</name>
    <dbReference type="NCBI Taxonomy" id="1183438"/>
    <lineage>
        <taxon>Bacteria</taxon>
        <taxon>Bacillati</taxon>
        <taxon>Cyanobacteriota</taxon>
        <taxon>Cyanophyceae</taxon>
        <taxon>Gloeobacterales</taxon>
        <taxon>Gloeobacteraceae</taxon>
        <taxon>Gloeobacter</taxon>
    </lineage>
</organism>
<dbReference type="GO" id="GO:0004588">
    <property type="term" value="F:orotate phosphoribosyltransferase activity"/>
    <property type="evidence" value="ECO:0007669"/>
    <property type="project" value="UniProtKB-UniRule"/>
</dbReference>
<evidence type="ECO:0000256" key="7">
    <source>
        <dbReference type="ARBA" id="ARBA00023239"/>
    </source>
</evidence>
<keyword evidence="3 9" id="KW-0328">Glycosyltransferase</keyword>
<keyword evidence="4 9" id="KW-0808">Transferase</keyword>
<evidence type="ECO:0000256" key="4">
    <source>
        <dbReference type="ARBA" id="ARBA00022679"/>
    </source>
</evidence>
<dbReference type="InterPro" id="IPR013785">
    <property type="entry name" value="Aldolase_TIM"/>
</dbReference>
<dbReference type="EC" id="2.4.2.10" evidence="9"/>
<dbReference type="Gene3D" id="3.40.50.2020">
    <property type="match status" value="1"/>
</dbReference>
<dbReference type="Pfam" id="PF00215">
    <property type="entry name" value="OMPdecase"/>
    <property type="match status" value="1"/>
</dbReference>
<dbReference type="Gene3D" id="3.20.20.70">
    <property type="entry name" value="Aldolase class I"/>
    <property type="match status" value="1"/>
</dbReference>
<sequence length="486" mass="53547">MLMNFLDRLNAAIRKNNSLLFVGLDPNPEWLPARYGQGSSIKPLRAWLRFLIDQTADLVCAYKPTLGFYQALGPEGLALLVELREWVGPDLPLILDAKHADLNTATLMARTVFEDWHFDGITLNPYAGQDVVAPFLLHPHRGVFVLCCTANPAAQALQTYPSEQTPLYLQVVREACAWGLPEQLGLEVGPVRAEVLARLRAAAPERVILLRSVWALSEGLDSILAAGLDTAGSGLLVPVPLEMLVAGDPATQVDALRRDIEKSRHESTRQDTSSSCSLWQPDVCLLVPQSDPHLELTLQLFDSGCVLFGEHVQASGAVFPYYIDLRRIISNPQLFHQVLLAYAQILQQLRFDRLAGIPYGSLPTASGLALHLNVPLIFPRKEVKAHGTRRAIEGSFEPGEVVVVVDDVLISGKSALEGAQKLESAGLVVNDIVVLIEHEPQVRERLREHGYTSHAVLPFARIARTLHAVGRITDEQYRLLQPEEAS</sequence>
<comment type="catalytic activity">
    <reaction evidence="8">
        <text>orotidine 5'-phosphate + H(+) = UMP + CO2</text>
        <dbReference type="Rhea" id="RHEA:11596"/>
        <dbReference type="ChEBI" id="CHEBI:15378"/>
        <dbReference type="ChEBI" id="CHEBI:16526"/>
        <dbReference type="ChEBI" id="CHEBI:57538"/>
        <dbReference type="ChEBI" id="CHEBI:57865"/>
        <dbReference type="EC" id="4.1.1.23"/>
    </reaction>
</comment>
<dbReference type="GO" id="GO:0004590">
    <property type="term" value="F:orotidine-5'-phosphate decarboxylase activity"/>
    <property type="evidence" value="ECO:0007669"/>
    <property type="project" value="UniProtKB-UniRule"/>
</dbReference>
<comment type="subunit">
    <text evidence="9">Homodimer.</text>
</comment>
<dbReference type="SMART" id="SM00934">
    <property type="entry name" value="OMPdecase"/>
    <property type="match status" value="1"/>
</dbReference>
<dbReference type="GO" id="GO:0044205">
    <property type="term" value="P:'de novo' UMP biosynthetic process"/>
    <property type="evidence" value="ECO:0007669"/>
    <property type="project" value="UniProtKB-UniRule"/>
</dbReference>
<comment type="function">
    <text evidence="9">Catalyzes the transfer of a ribosyl phosphate group from 5-phosphoribose 1-diphosphate to orotate, leading to the formation of orotidine monophosphate (OMP).</text>
</comment>
<dbReference type="GO" id="GO:0006207">
    <property type="term" value="P:'de novo' pyrimidine nucleobase biosynthetic process"/>
    <property type="evidence" value="ECO:0007669"/>
    <property type="project" value="InterPro"/>
</dbReference>
<dbReference type="NCBIfam" id="NF004034">
    <property type="entry name" value="PRK05500.1"/>
    <property type="match status" value="1"/>
</dbReference>
<dbReference type="UniPathway" id="UPA00070">
    <property type="reaction ID" value="UER00119"/>
</dbReference>
<dbReference type="InterPro" id="IPR023031">
    <property type="entry name" value="OPRT"/>
</dbReference>
<dbReference type="Pfam" id="PF00156">
    <property type="entry name" value="Pribosyltran"/>
    <property type="match status" value="1"/>
</dbReference>
<dbReference type="InterPro" id="IPR029057">
    <property type="entry name" value="PRTase-like"/>
</dbReference>
<reference evidence="11 12" key="1">
    <citation type="journal article" date="2013" name="PLoS ONE">
        <title>Cultivation and Complete Genome Sequencing of Gloeobacter kilaueensis sp. nov., from a Lava Cave in Kilauea Caldera, Hawai'i.</title>
        <authorList>
            <person name="Saw J.H."/>
            <person name="Schatz M."/>
            <person name="Brown M.V."/>
            <person name="Kunkel D.D."/>
            <person name="Foster J.S."/>
            <person name="Shick H."/>
            <person name="Christensen S."/>
            <person name="Hou S."/>
            <person name="Wan X."/>
            <person name="Donachie S.P."/>
        </authorList>
    </citation>
    <scope>NUCLEOTIDE SEQUENCE [LARGE SCALE GENOMIC DNA]</scope>
    <source>
        <strain evidence="12">JS</strain>
    </source>
</reference>
<feature type="domain" description="Orotidine 5'-phosphate decarboxylase" evidence="10">
    <location>
        <begin position="19"/>
        <end position="256"/>
    </location>
</feature>
<protein>
    <recommendedName>
        <fullName evidence="9">Orotate phosphoribosyltransferase</fullName>
        <shortName evidence="9">OPRT</shortName>
        <shortName evidence="9">OPRTase</shortName>
        <ecNumber evidence="9">2.4.2.10</ecNumber>
    </recommendedName>
</protein>
<evidence type="ECO:0000256" key="3">
    <source>
        <dbReference type="ARBA" id="ARBA00022676"/>
    </source>
</evidence>
<keyword evidence="5" id="KW-0210">Decarboxylase</keyword>
<comment type="similarity">
    <text evidence="9">Belongs to the purine/pyrimidine phosphoribosyltransferase family. PyrE subfamily.</text>
</comment>
<dbReference type="STRING" id="1183438.GKIL_3117"/>
<dbReference type="InterPro" id="IPR011060">
    <property type="entry name" value="RibuloseP-bd_barrel"/>
</dbReference>
<evidence type="ECO:0000256" key="5">
    <source>
        <dbReference type="ARBA" id="ARBA00022793"/>
    </source>
</evidence>
<dbReference type="PATRIC" id="fig|1183438.3.peg.3068"/>
<comment type="cofactor">
    <cofactor evidence="9">
        <name>Mg(2+)</name>
        <dbReference type="ChEBI" id="CHEBI:18420"/>
    </cofactor>
</comment>
<dbReference type="PANTHER" id="PTHR19278:SF9">
    <property type="entry name" value="URIDINE 5'-MONOPHOSPHATE SYNTHASE"/>
    <property type="match status" value="1"/>
</dbReference>
<dbReference type="eggNOG" id="COG0461">
    <property type="taxonomic scope" value="Bacteria"/>
</dbReference>
<dbReference type="AlphaFoldDB" id="U5QKI1"/>
<dbReference type="SUPFAM" id="SSF51366">
    <property type="entry name" value="Ribulose-phoshate binding barrel"/>
    <property type="match status" value="1"/>
</dbReference>
<name>U5QKI1_GLOK1</name>
<comment type="pathway">
    <text evidence="1">Pyrimidine metabolism; UMP biosynthesis via de novo pathway; UMP from orotate: step 2/2.</text>
</comment>
<evidence type="ECO:0000256" key="2">
    <source>
        <dbReference type="ARBA" id="ARBA00004889"/>
    </source>
</evidence>
<dbReference type="HOGENOM" id="CLU_027768_0_0_3"/>
<keyword evidence="12" id="KW-1185">Reference proteome</keyword>
<dbReference type="NCBIfam" id="TIGR02127">
    <property type="entry name" value="pyrF_sub2"/>
    <property type="match status" value="1"/>
</dbReference>
<comment type="catalytic activity">
    <reaction evidence="9">
        <text>orotidine 5'-phosphate + diphosphate = orotate + 5-phospho-alpha-D-ribose 1-diphosphate</text>
        <dbReference type="Rhea" id="RHEA:10380"/>
        <dbReference type="ChEBI" id="CHEBI:30839"/>
        <dbReference type="ChEBI" id="CHEBI:33019"/>
        <dbReference type="ChEBI" id="CHEBI:57538"/>
        <dbReference type="ChEBI" id="CHEBI:58017"/>
        <dbReference type="EC" id="2.4.2.10"/>
    </reaction>
</comment>
<comment type="caution">
    <text evidence="9">Lacks conserved residue(s) required for the propagation of feature annotation.</text>
</comment>
<dbReference type="EMBL" id="CP003587">
    <property type="protein sequence ID" value="AGY59363.1"/>
    <property type="molecule type" value="Genomic_DNA"/>
</dbReference>
<dbReference type="eggNOG" id="COG0284">
    <property type="taxonomic scope" value="Bacteria"/>
</dbReference>
<proteinExistence type="inferred from homology"/>
<keyword evidence="7" id="KW-0456">Lyase</keyword>
<evidence type="ECO:0000313" key="11">
    <source>
        <dbReference type="EMBL" id="AGY59363.1"/>
    </source>
</evidence>
<accession>U5QKI1</accession>
<comment type="pathway">
    <text evidence="2 9">Pyrimidine metabolism; UMP biosynthesis via de novo pathway; UMP from orotate: step 1/2.</text>
</comment>
<dbReference type="GO" id="GO:0000287">
    <property type="term" value="F:magnesium ion binding"/>
    <property type="evidence" value="ECO:0007669"/>
    <property type="project" value="UniProtKB-UniRule"/>
</dbReference>